<dbReference type="STRING" id="331657.A0A4U0WP20"/>
<feature type="compositionally biased region" description="Basic and acidic residues" evidence="1">
    <location>
        <begin position="1109"/>
        <end position="1118"/>
    </location>
</feature>
<organism evidence="4 5">
    <name type="scientific">Cryomyces minteri</name>
    <dbReference type="NCBI Taxonomy" id="331657"/>
    <lineage>
        <taxon>Eukaryota</taxon>
        <taxon>Fungi</taxon>
        <taxon>Dikarya</taxon>
        <taxon>Ascomycota</taxon>
        <taxon>Pezizomycotina</taxon>
        <taxon>Dothideomycetes</taxon>
        <taxon>Dothideomycetes incertae sedis</taxon>
        <taxon>Cryomyces</taxon>
    </lineage>
</organism>
<keyword evidence="2" id="KW-0812">Transmembrane</keyword>
<dbReference type="AlphaFoldDB" id="A0A4U0WP20"/>
<feature type="region of interest" description="Disordered" evidence="1">
    <location>
        <begin position="564"/>
        <end position="674"/>
    </location>
</feature>
<evidence type="ECO:0000313" key="5">
    <source>
        <dbReference type="Proteomes" id="UP000308768"/>
    </source>
</evidence>
<name>A0A4U0WP20_9PEZI</name>
<dbReference type="OrthoDB" id="205993at2759"/>
<dbReference type="InterPro" id="IPR015915">
    <property type="entry name" value="Kelch-typ_b-propeller"/>
</dbReference>
<evidence type="ECO:0000256" key="3">
    <source>
        <dbReference type="SAM" id="SignalP"/>
    </source>
</evidence>
<feature type="region of interest" description="Disordered" evidence="1">
    <location>
        <begin position="1046"/>
        <end position="1118"/>
    </location>
</feature>
<protein>
    <recommendedName>
        <fullName evidence="6">Galactose oxidase-like Early set domain-containing protein</fullName>
    </recommendedName>
</protein>
<feature type="transmembrane region" description="Helical" evidence="2">
    <location>
        <begin position="456"/>
        <end position="478"/>
    </location>
</feature>
<feature type="signal peptide" evidence="3">
    <location>
        <begin position="1"/>
        <end position="23"/>
    </location>
</feature>
<feature type="compositionally biased region" description="Basic and acidic residues" evidence="1">
    <location>
        <begin position="693"/>
        <end position="705"/>
    </location>
</feature>
<feature type="region of interest" description="Disordered" evidence="1">
    <location>
        <begin position="914"/>
        <end position="937"/>
    </location>
</feature>
<feature type="region of interest" description="Disordered" evidence="1">
    <location>
        <begin position="693"/>
        <end position="713"/>
    </location>
</feature>
<sequence length="1118" mass="119733">MASIRLLALPLTLVVLLVVPTVAELPYNPTRIFLSKTSNHLAYVFQPGPATNPQPELLSLDLSQTLNTTSLPYKTLYPSLPFVNSNASIAFTPVDDSNGNITVYSGECSKGAAGSQLWRFTPDPQGNHGSGSWIQKSVYPYNLGGDSRLAGSNYLSSGLAFSSLAEGNSSDTSIYMFGGMCPTVTATQDTWTSTANYSNLMLTLKPKATPGASAEFELDLTSGRGPPVAEAGFTITALEPTFSNASDGTRNQQRDFVLLGGHTQTAFINMSQLALLSLPQQSWTFLPTLQPFEAKNDLAARAAATTIEPRSGHSAALTPDGSRIILFGGWVGDINTPANPQLAVLHLGQGYGGGGDWTWTVPTTTGPGLSAGAGMYGHGAVMMPDGVMMIVGGYSIAAPASRSRKRATQPGYSGAYFYNTTSDAWLSSYTPMLSPVRTSQQSSLGPLTTTSQRAGLGAGLAVLVLVIIAIVVFYFWYIRRLNHLRSAREKELRELSLTACMFPSEESGRKRTVGGHSDMTAIDWEYHRQNTAKDSCAWPVGSEKSGNFANMREAERTGLLVEIPSPTRGLRKGMHPRGNYQLAPRYDEQRVAKGSGDIHPIDEREEEDGDSRSSLTDAERQLRKIERVLSSQPSIDPFQDPEPLGSHPVSPEPGDTVRRIITNGSRGPIPHFSMPLKDRQGDLANWVSHWHDGRLSPSKSDDRGSSSHSELSTRSDVLTAFGGLARSISTRSAALFGSATTTNAFVTPNPSPTYERKGAFPPASGPKPLFYYDRPRSSTAESVPPLSRNGRGEEDAESFATAATSFALLQSEGEALLGGRPNTGTSGHLHRQHSPTTTRHPASASGSRAVTPTPNDLNNVSAVDFAAAPGGTGAPTPKRRLGWMGSVRRVLTSVAGSGSERSASMTVATPRYDYGGSSSSSSPTNGQSVHVGAGAGGRAQAGAVRRAASDGAYLWRNKRGARDWDADADMDVHLRGGFERYRDESPARDDGRGDERRRGSAGKGSRDGGDEDWDVEAAAEKRMVQVMFTVPKTRLRVVNEDMERASLMSGDAESVKDGKEEKEGARTLSGGRAGEEGHGDKTKGSEKQDEPDEAKKRDDGADEAAMPEMEEKGIWRIE</sequence>
<proteinExistence type="predicted"/>
<feature type="compositionally biased region" description="Polar residues" evidence="1">
    <location>
        <begin position="834"/>
        <end position="858"/>
    </location>
</feature>
<keyword evidence="2" id="KW-0472">Membrane</keyword>
<comment type="caution">
    <text evidence="4">The sequence shown here is derived from an EMBL/GenBank/DDBJ whole genome shotgun (WGS) entry which is preliminary data.</text>
</comment>
<reference evidence="4 5" key="1">
    <citation type="submission" date="2017-03" db="EMBL/GenBank/DDBJ databases">
        <title>Genomes of endolithic fungi from Antarctica.</title>
        <authorList>
            <person name="Coleine C."/>
            <person name="Masonjones S."/>
            <person name="Stajich J.E."/>
        </authorList>
    </citation>
    <scope>NUCLEOTIDE SEQUENCE [LARGE SCALE GENOMIC DNA]</scope>
    <source>
        <strain evidence="4 5">CCFEE 5187</strain>
    </source>
</reference>
<feature type="compositionally biased region" description="Basic and acidic residues" evidence="1">
    <location>
        <begin position="1053"/>
        <end position="1065"/>
    </location>
</feature>
<feature type="region of interest" description="Disordered" evidence="1">
    <location>
        <begin position="742"/>
        <end position="797"/>
    </location>
</feature>
<dbReference type="Proteomes" id="UP000308768">
    <property type="component" value="Unassembled WGS sequence"/>
</dbReference>
<feature type="compositionally biased region" description="Basic and acidic residues" evidence="1">
    <location>
        <begin position="981"/>
        <end position="1008"/>
    </location>
</feature>
<feature type="region of interest" description="Disordered" evidence="1">
    <location>
        <begin position="816"/>
        <end position="858"/>
    </location>
</feature>
<dbReference type="InterPro" id="IPR011043">
    <property type="entry name" value="Gal_Oxase/kelch_b-propeller"/>
</dbReference>
<evidence type="ECO:0000313" key="4">
    <source>
        <dbReference type="EMBL" id="TKA64771.1"/>
    </source>
</evidence>
<dbReference type="Gene3D" id="2.120.10.80">
    <property type="entry name" value="Kelch-type beta propeller"/>
    <property type="match status" value="1"/>
</dbReference>
<evidence type="ECO:0000256" key="1">
    <source>
        <dbReference type="SAM" id="MobiDB-lite"/>
    </source>
</evidence>
<feature type="compositionally biased region" description="Basic and acidic residues" evidence="1">
    <location>
        <begin position="617"/>
        <end position="627"/>
    </location>
</feature>
<keyword evidence="5" id="KW-1185">Reference proteome</keyword>
<feature type="chain" id="PRO_5020671959" description="Galactose oxidase-like Early set domain-containing protein" evidence="3">
    <location>
        <begin position="24"/>
        <end position="1118"/>
    </location>
</feature>
<keyword evidence="2" id="KW-1133">Transmembrane helix</keyword>
<evidence type="ECO:0008006" key="6">
    <source>
        <dbReference type="Google" id="ProtNLM"/>
    </source>
</evidence>
<evidence type="ECO:0000256" key="2">
    <source>
        <dbReference type="SAM" id="Phobius"/>
    </source>
</evidence>
<dbReference type="SUPFAM" id="SSF50965">
    <property type="entry name" value="Galactose oxidase, central domain"/>
    <property type="match status" value="1"/>
</dbReference>
<keyword evidence="3" id="KW-0732">Signal</keyword>
<feature type="region of interest" description="Disordered" evidence="1">
    <location>
        <begin position="981"/>
        <end position="1014"/>
    </location>
</feature>
<gene>
    <name evidence="4" type="ORF">B0A49_09978</name>
</gene>
<feature type="compositionally biased region" description="Basic and acidic residues" evidence="1">
    <location>
        <begin position="1073"/>
        <end position="1099"/>
    </location>
</feature>
<accession>A0A4U0WP20</accession>
<dbReference type="EMBL" id="NAJN01001220">
    <property type="protein sequence ID" value="TKA64771.1"/>
    <property type="molecule type" value="Genomic_DNA"/>
</dbReference>